<evidence type="ECO:0000259" key="17">
    <source>
        <dbReference type="PROSITE" id="PS51534"/>
    </source>
</evidence>
<feature type="chain" id="PRO_5028259979" description="Interleukin-17 receptor C" evidence="16">
    <location>
        <begin position="17"/>
        <end position="712"/>
    </location>
</feature>
<dbReference type="OMA" id="RTEEWMH"/>
<comment type="subunit">
    <text evidence="11">Homodimer; disulfide-linked. Heterodimer with IL17RA. Heterodimerization with IL17RA is independent of the cytoplasmic tail. Associates with non-glycosylated IL17RA constitutively. Binding of IL17A and IL17F induces association with glycosylated IL17RA. Forms complexes with 2:1 binding stoichiometry: two receptor chains for one interleukin molecule. IL17A homodimer preferentially drives the formation of IL17RA-IL17RC heterodimeric receptor complex, whereas IL17F homodimer forms predominantly complexes with IL17RC homodimer. IL17A-IL17F forms complexes with IL17RA-IL17RC, but with lower affinity when compared to IL17A homodimer. IL17RC chain cannot distinguish between IL17A and IL17F molecules, potentially enabling the formation of topologically distinct complexes. Interacts (through SEFIR domain and extended downstream region) with TRAF3IP2/ACT1 (phosphorylated).</text>
</comment>
<evidence type="ECO:0000256" key="13">
    <source>
        <dbReference type="ARBA" id="ARBA00078165"/>
    </source>
</evidence>
<dbReference type="Pfam" id="PF15037">
    <property type="entry name" value="IL17_R_N"/>
    <property type="match status" value="1"/>
</dbReference>
<evidence type="ECO:0000256" key="6">
    <source>
        <dbReference type="ARBA" id="ARBA00023136"/>
    </source>
</evidence>
<organism evidence="18 19">
    <name type="scientific">Pantherophis guttatus</name>
    <name type="common">Corn snake</name>
    <name type="synonym">Elaphe guttata</name>
    <dbReference type="NCBI Taxonomy" id="94885"/>
    <lineage>
        <taxon>Eukaryota</taxon>
        <taxon>Metazoa</taxon>
        <taxon>Chordata</taxon>
        <taxon>Craniata</taxon>
        <taxon>Vertebrata</taxon>
        <taxon>Euteleostomi</taxon>
        <taxon>Lepidosauria</taxon>
        <taxon>Squamata</taxon>
        <taxon>Bifurcata</taxon>
        <taxon>Unidentata</taxon>
        <taxon>Episquamata</taxon>
        <taxon>Toxicofera</taxon>
        <taxon>Serpentes</taxon>
        <taxon>Colubroidea</taxon>
        <taxon>Colubridae</taxon>
        <taxon>Colubrinae</taxon>
        <taxon>Pantherophis</taxon>
    </lineage>
</organism>
<dbReference type="FunFam" id="3.40.50.11530:FF:000001">
    <property type="entry name" value="interleukin-17 receptor C isoform X1"/>
    <property type="match status" value="1"/>
</dbReference>
<feature type="transmembrane region" description="Helical" evidence="15">
    <location>
        <begin position="475"/>
        <end position="496"/>
    </location>
</feature>
<evidence type="ECO:0000256" key="5">
    <source>
        <dbReference type="ARBA" id="ARBA00022989"/>
    </source>
</evidence>
<reference evidence="19" key="1">
    <citation type="submission" date="2025-08" db="UniProtKB">
        <authorList>
            <consortium name="RefSeq"/>
        </authorList>
    </citation>
    <scope>IDENTIFICATION</scope>
    <source>
        <tissue evidence="19">Blood</tissue>
    </source>
</reference>
<dbReference type="Proteomes" id="UP001652622">
    <property type="component" value="Unplaced"/>
</dbReference>
<dbReference type="RefSeq" id="XP_034287627.1">
    <property type="nucleotide sequence ID" value="XM_034431736.2"/>
</dbReference>
<evidence type="ECO:0000256" key="12">
    <source>
        <dbReference type="ARBA" id="ARBA00069307"/>
    </source>
</evidence>
<proteinExistence type="predicted"/>
<evidence type="ECO:0000256" key="3">
    <source>
        <dbReference type="ARBA" id="ARBA00022692"/>
    </source>
</evidence>
<evidence type="ECO:0000256" key="14">
    <source>
        <dbReference type="ARBA" id="ARBA00079879"/>
    </source>
</evidence>
<evidence type="ECO:0000256" key="16">
    <source>
        <dbReference type="SAM" id="SignalP"/>
    </source>
</evidence>
<dbReference type="GO" id="GO:0030368">
    <property type="term" value="F:interleukin-17 receptor activity"/>
    <property type="evidence" value="ECO:0007669"/>
    <property type="project" value="InterPro"/>
</dbReference>
<evidence type="ECO:0000256" key="2">
    <source>
        <dbReference type="ARBA" id="ARBA00022475"/>
    </source>
</evidence>
<gene>
    <name evidence="19" type="primary">IL17RC</name>
</gene>
<keyword evidence="6 15" id="KW-0472">Membrane</keyword>
<dbReference type="PROSITE" id="PS51534">
    <property type="entry name" value="SEFIR"/>
    <property type="match status" value="1"/>
</dbReference>
<dbReference type="KEGG" id="pgut:117673981"/>
<keyword evidence="2" id="KW-1003">Cell membrane</keyword>
<dbReference type="InterPro" id="IPR013568">
    <property type="entry name" value="SEFIR_dom"/>
</dbReference>
<evidence type="ECO:0000256" key="4">
    <source>
        <dbReference type="ARBA" id="ARBA00022729"/>
    </source>
</evidence>
<evidence type="ECO:0000256" key="11">
    <source>
        <dbReference type="ARBA" id="ARBA00062086"/>
    </source>
</evidence>
<accession>A0A6P9CWK4</accession>
<keyword evidence="4 16" id="KW-0732">Signal</keyword>
<dbReference type="Pfam" id="PF08357">
    <property type="entry name" value="SEFIR"/>
    <property type="match status" value="1"/>
</dbReference>
<dbReference type="PANTHER" id="PTHR15583:SF12">
    <property type="entry name" value="INTERLEUKIN-17 RECEPTOR C"/>
    <property type="match status" value="1"/>
</dbReference>
<evidence type="ECO:0000313" key="19">
    <source>
        <dbReference type="RefSeq" id="XP_034287627.1"/>
    </source>
</evidence>
<evidence type="ECO:0000256" key="7">
    <source>
        <dbReference type="ARBA" id="ARBA00023157"/>
    </source>
</evidence>
<dbReference type="CTD" id="84818"/>
<dbReference type="InterPro" id="IPR027841">
    <property type="entry name" value="IL-17_rcpt_C/E_N"/>
</dbReference>
<dbReference type="InterPro" id="IPR039465">
    <property type="entry name" value="IL-17_rcpt-like"/>
</dbReference>
<dbReference type="GeneID" id="117673981"/>
<keyword evidence="8 19" id="KW-0675">Receptor</keyword>
<dbReference type="AlphaFoldDB" id="A0A6P9CWK4"/>
<feature type="domain" description="SEFIR" evidence="17">
    <location>
        <begin position="520"/>
        <end position="673"/>
    </location>
</feature>
<evidence type="ECO:0000256" key="15">
    <source>
        <dbReference type="SAM" id="Phobius"/>
    </source>
</evidence>
<evidence type="ECO:0000313" key="18">
    <source>
        <dbReference type="Proteomes" id="UP001652622"/>
    </source>
</evidence>
<keyword evidence="3 15" id="KW-0812">Transmembrane</keyword>
<dbReference type="Gene3D" id="3.40.50.11530">
    <property type="match status" value="1"/>
</dbReference>
<keyword evidence="5 15" id="KW-1133">Transmembrane helix</keyword>
<sequence length="712" mass="80048">MQLLALVLFLTHLISACFPLATSLNTVSCSPGLGCQLKKKDVLCILGESRSDPELDPILGLVQMNSRNTLWCPEEGDCTPCVQVMLTLGLLEPPTLGAKQDGGANKIREQPKGHPKKIPRTHIFLMAETYSSSRCVEVKVWLPYNWESQNNSLESLQYNCFPVAPSGELHLTVFTWPRYHSAGVLQVTHHGPDCTWPNATDAIHLCQVPSLSSSVGLQSAILHVGNIPKGQHFKLWLYLNRTDGFKGLDQETPRLLTGSENVSLPIAQVFPCLCFQVWPKIEDQADTPRTHFCPFANDPAALARAWKHSRLEVHTSGGSLSCFVSAPCDLQGDLVPCWRMEELACQPLHPHLHLVLIPHEPQEFPRLRPHPNLCVQVRRNGSTYLQSCLQDDVTRSQKYLLFQEIQDSQGNSLVQIMEQGTWISTAQVFNTRRTTLEEDLRNSMQLGKCMQIWQEEGTNATILWACSAEHYPRTYWVLIWLVTLLGSCCVLLMLLFKKEAVKGWFKILKENYSSRGMLQGRRVLILYSPDHEGYERVVGILADALTQLQVSVSLELWSRGELGSLGPMQWFHAQRRLVLQEGGVIVLLFSHGSVASCAEWLGWKQNFPRSTFKPDSTFLASLNCVLPDFLAGEARATYIVGCFEKLLPVNEIPDLFHSVPVYPLPSQLFSFLLTLAGPRVGHKQKNSLRRHAEGIHKSLERAVHECQQKYPS</sequence>
<evidence type="ECO:0000256" key="8">
    <source>
        <dbReference type="ARBA" id="ARBA00023170"/>
    </source>
</evidence>
<dbReference type="InParanoid" id="A0A6P9CWK4"/>
<evidence type="ECO:0000256" key="9">
    <source>
        <dbReference type="ARBA" id="ARBA00023180"/>
    </source>
</evidence>
<dbReference type="PANTHER" id="PTHR15583">
    <property type="entry name" value="INTERLEUKIN-17 RECEPTOR"/>
    <property type="match status" value="1"/>
</dbReference>
<dbReference type="GO" id="GO:0006954">
    <property type="term" value="P:inflammatory response"/>
    <property type="evidence" value="ECO:0007669"/>
    <property type="project" value="UniProtKB-KW"/>
</dbReference>
<evidence type="ECO:0000256" key="1">
    <source>
        <dbReference type="ARBA" id="ARBA00004251"/>
    </source>
</evidence>
<protein>
    <recommendedName>
        <fullName evidence="12">Interleukin-17 receptor C</fullName>
    </recommendedName>
    <alternativeName>
        <fullName evidence="14">Interleukin-17 receptor-like protein</fullName>
    </alternativeName>
    <alternativeName>
        <fullName evidence="13">ZcytoR14</fullName>
    </alternativeName>
</protein>
<feature type="signal peptide" evidence="16">
    <location>
        <begin position="1"/>
        <end position="16"/>
    </location>
</feature>
<evidence type="ECO:0000256" key="10">
    <source>
        <dbReference type="ARBA" id="ARBA00023198"/>
    </source>
</evidence>
<keyword evidence="7" id="KW-1015">Disulfide bond</keyword>
<dbReference type="GO" id="GO:0005886">
    <property type="term" value="C:plasma membrane"/>
    <property type="evidence" value="ECO:0007669"/>
    <property type="project" value="UniProtKB-SubCell"/>
</dbReference>
<keyword evidence="9" id="KW-0325">Glycoprotein</keyword>
<keyword evidence="18" id="KW-1185">Reference proteome</keyword>
<comment type="subcellular location">
    <subcellularLocation>
        <location evidence="1">Cell membrane</location>
        <topology evidence="1">Single-pass type I membrane protein</topology>
    </subcellularLocation>
</comment>
<keyword evidence="10" id="KW-0395">Inflammatory response</keyword>
<name>A0A6P9CWK4_PANGU</name>